<accession>A0A9J6C5L7</accession>
<gene>
    <name evidence="1" type="ORF">PVAND_007234</name>
</gene>
<keyword evidence="2" id="KW-1185">Reference proteome</keyword>
<protein>
    <submittedName>
        <fullName evidence="1">Uncharacterized protein</fullName>
    </submittedName>
</protein>
<dbReference type="Proteomes" id="UP001107558">
    <property type="component" value="Chromosome 2"/>
</dbReference>
<dbReference type="EMBL" id="JADBJN010000002">
    <property type="protein sequence ID" value="KAG5677476.1"/>
    <property type="molecule type" value="Genomic_DNA"/>
</dbReference>
<proteinExistence type="predicted"/>
<evidence type="ECO:0000313" key="2">
    <source>
        <dbReference type="Proteomes" id="UP001107558"/>
    </source>
</evidence>
<dbReference type="AlphaFoldDB" id="A0A9J6C5L7"/>
<reference evidence="1" key="1">
    <citation type="submission" date="2021-03" db="EMBL/GenBank/DDBJ databases">
        <title>Chromosome level genome of the anhydrobiotic midge Polypedilum vanderplanki.</title>
        <authorList>
            <person name="Yoshida Y."/>
            <person name="Kikawada T."/>
            <person name="Gusev O."/>
        </authorList>
    </citation>
    <scope>NUCLEOTIDE SEQUENCE</scope>
    <source>
        <strain evidence="1">NIAS01</strain>
        <tissue evidence="1">Whole body or cell culture</tissue>
    </source>
</reference>
<name>A0A9J6C5L7_POLVA</name>
<sequence>MDLFSGLHSKQLQIIVSHNILEMDDETLLQNIVDKAVKFVENYSQGNMKLARELYQMIYQMFVECIDEIGRTIEEVGIEAYLQNYNSEREE</sequence>
<comment type="caution">
    <text evidence="1">The sequence shown here is derived from an EMBL/GenBank/DDBJ whole genome shotgun (WGS) entry which is preliminary data.</text>
</comment>
<organism evidence="1 2">
    <name type="scientific">Polypedilum vanderplanki</name>
    <name type="common">Sleeping chironomid midge</name>
    <dbReference type="NCBI Taxonomy" id="319348"/>
    <lineage>
        <taxon>Eukaryota</taxon>
        <taxon>Metazoa</taxon>
        <taxon>Ecdysozoa</taxon>
        <taxon>Arthropoda</taxon>
        <taxon>Hexapoda</taxon>
        <taxon>Insecta</taxon>
        <taxon>Pterygota</taxon>
        <taxon>Neoptera</taxon>
        <taxon>Endopterygota</taxon>
        <taxon>Diptera</taxon>
        <taxon>Nematocera</taxon>
        <taxon>Chironomoidea</taxon>
        <taxon>Chironomidae</taxon>
        <taxon>Chironominae</taxon>
        <taxon>Polypedilum</taxon>
        <taxon>Polypedilum</taxon>
    </lineage>
</organism>
<evidence type="ECO:0000313" key="1">
    <source>
        <dbReference type="EMBL" id="KAG5677476.1"/>
    </source>
</evidence>